<dbReference type="InterPro" id="IPR050920">
    <property type="entry name" value="Nematode_rcpt-like_delta"/>
</dbReference>
<evidence type="ECO:0000256" key="1">
    <source>
        <dbReference type="ARBA" id="ARBA00004141"/>
    </source>
</evidence>
<dbReference type="PANTHER" id="PTHR22945:SF40">
    <property type="entry name" value="SERPENTINE RECEPTOR, CLASS D (DELTA)-RELATED"/>
    <property type="match status" value="1"/>
</dbReference>
<feature type="transmembrane region" description="Helical" evidence="6">
    <location>
        <begin position="104"/>
        <end position="128"/>
    </location>
</feature>
<comment type="similarity">
    <text evidence="2">Belongs to the nematode receptor-like protein srd family.</text>
</comment>
<evidence type="ECO:0000256" key="2">
    <source>
        <dbReference type="ARBA" id="ARBA00009166"/>
    </source>
</evidence>
<evidence type="ECO:0000313" key="8">
    <source>
        <dbReference type="Proteomes" id="UP001328107"/>
    </source>
</evidence>
<organism evidence="7 8">
    <name type="scientific">Pristionchus mayeri</name>
    <dbReference type="NCBI Taxonomy" id="1317129"/>
    <lineage>
        <taxon>Eukaryota</taxon>
        <taxon>Metazoa</taxon>
        <taxon>Ecdysozoa</taxon>
        <taxon>Nematoda</taxon>
        <taxon>Chromadorea</taxon>
        <taxon>Rhabditida</taxon>
        <taxon>Rhabditina</taxon>
        <taxon>Diplogasteromorpha</taxon>
        <taxon>Diplogasteroidea</taxon>
        <taxon>Neodiplogasteridae</taxon>
        <taxon>Pristionchus</taxon>
    </lineage>
</organism>
<feature type="transmembrane region" description="Helical" evidence="6">
    <location>
        <begin position="73"/>
        <end position="92"/>
    </location>
</feature>
<evidence type="ECO:0000256" key="5">
    <source>
        <dbReference type="ARBA" id="ARBA00023136"/>
    </source>
</evidence>
<dbReference type="Gene3D" id="1.20.1070.10">
    <property type="entry name" value="Rhodopsin 7-helix transmembrane proteins"/>
    <property type="match status" value="1"/>
</dbReference>
<evidence type="ECO:0000256" key="6">
    <source>
        <dbReference type="SAM" id="Phobius"/>
    </source>
</evidence>
<keyword evidence="4 6" id="KW-1133">Transmembrane helix</keyword>
<keyword evidence="3 6" id="KW-0812">Transmembrane</keyword>
<evidence type="ECO:0008006" key="9">
    <source>
        <dbReference type="Google" id="ProtNLM"/>
    </source>
</evidence>
<gene>
    <name evidence="7" type="ORF">PMAYCL1PPCAC_15042</name>
</gene>
<keyword evidence="8" id="KW-1185">Reference proteome</keyword>
<dbReference type="GO" id="GO:0016020">
    <property type="term" value="C:membrane"/>
    <property type="evidence" value="ECO:0007669"/>
    <property type="project" value="UniProtKB-SubCell"/>
</dbReference>
<dbReference type="AlphaFoldDB" id="A0AAN5HXH7"/>
<dbReference type="SUPFAM" id="SSF81321">
    <property type="entry name" value="Family A G protein-coupled receptor-like"/>
    <property type="match status" value="1"/>
</dbReference>
<keyword evidence="5 6" id="KW-0472">Membrane</keyword>
<evidence type="ECO:0000256" key="3">
    <source>
        <dbReference type="ARBA" id="ARBA00022692"/>
    </source>
</evidence>
<dbReference type="Pfam" id="PF10317">
    <property type="entry name" value="7TM_GPCR_Srd"/>
    <property type="match status" value="2"/>
</dbReference>
<evidence type="ECO:0000313" key="7">
    <source>
        <dbReference type="EMBL" id="GMR44847.1"/>
    </source>
</evidence>
<comment type="caution">
    <text evidence="7">The sequence shown here is derived from an EMBL/GenBank/DDBJ whole genome shotgun (WGS) entry which is preliminary data.</text>
</comment>
<dbReference type="Proteomes" id="UP001328107">
    <property type="component" value="Unassembled WGS sequence"/>
</dbReference>
<dbReference type="InterPro" id="IPR019421">
    <property type="entry name" value="7TM_GPCR_serpentine_rcpt_Srd"/>
</dbReference>
<dbReference type="PANTHER" id="PTHR22945">
    <property type="entry name" value="SERPENTINE RECEPTOR, CLASS D DELTA"/>
    <property type="match status" value="1"/>
</dbReference>
<accession>A0AAN5HXH7</accession>
<reference evidence="8" key="1">
    <citation type="submission" date="2022-10" db="EMBL/GenBank/DDBJ databases">
        <title>Genome assembly of Pristionchus species.</title>
        <authorList>
            <person name="Yoshida K."/>
            <person name="Sommer R.J."/>
        </authorList>
    </citation>
    <scope>NUCLEOTIDE SEQUENCE [LARGE SCALE GENOMIC DNA]</scope>
    <source>
        <strain evidence="8">RS5460</strain>
    </source>
</reference>
<comment type="subcellular location">
    <subcellularLocation>
        <location evidence="1">Membrane</location>
        <topology evidence="1">Multi-pass membrane protein</topology>
    </subcellularLocation>
</comment>
<proteinExistence type="inferred from homology"/>
<sequence>MQVLSVIHSLYALFGVSANLVLLVIILLTKSSGLKSYTVIISNVAVVDLIEIVIDAFEVPSAFGPELCYRCHLVMLHLIFHSLFLIAFSFWYRYVILVKTPPSWFTVQAAIVVLFIPNGVPMVLSFFAKDDREKSVQILSTLYHDGLERDNTQSCQPLRSLLCPH</sequence>
<evidence type="ECO:0000256" key="4">
    <source>
        <dbReference type="ARBA" id="ARBA00022989"/>
    </source>
</evidence>
<name>A0AAN5HXH7_9BILA</name>
<feature type="transmembrane region" description="Helical" evidence="6">
    <location>
        <begin position="6"/>
        <end position="28"/>
    </location>
</feature>
<dbReference type="EMBL" id="BTRK01000004">
    <property type="protein sequence ID" value="GMR44847.1"/>
    <property type="molecule type" value="Genomic_DNA"/>
</dbReference>
<protein>
    <recommendedName>
        <fullName evidence="9">G protein-coupled receptor</fullName>
    </recommendedName>
</protein>